<dbReference type="GO" id="GO:0009898">
    <property type="term" value="C:cytoplasmic side of plasma membrane"/>
    <property type="evidence" value="ECO:0007669"/>
    <property type="project" value="TreeGrafter"/>
</dbReference>
<comment type="similarity">
    <text evidence="2">Belongs to the SNF7 family.</text>
</comment>
<keyword evidence="6" id="KW-0175">Coiled coil</keyword>
<dbReference type="VEuPathDB" id="FungiDB:P175DRAFT_0505261"/>
<dbReference type="EMBL" id="JYKN01001263">
    <property type="protein sequence ID" value="KKK21150.1"/>
    <property type="molecule type" value="Genomic_DNA"/>
</dbReference>
<dbReference type="Gene3D" id="1.10.287.1060">
    <property type="entry name" value="ESAT-6-like"/>
    <property type="match status" value="1"/>
</dbReference>
<dbReference type="Gene3D" id="6.10.250.1710">
    <property type="match status" value="1"/>
</dbReference>
<evidence type="ECO:0000313" key="7">
    <source>
        <dbReference type="EMBL" id="KKK21150.1"/>
    </source>
</evidence>
<dbReference type="GO" id="GO:0006900">
    <property type="term" value="P:vesicle budding from membrane"/>
    <property type="evidence" value="ECO:0007669"/>
    <property type="project" value="TreeGrafter"/>
</dbReference>
<sequence length="245" mass="28117">MWSWFGGAAAQKRKDAPKNAILLLREQLDMLQKREKHLENQMTEQEAIARKNVTTNKNAAKAALRRKKVHEKNYQQTQDQIGQLEQQIYAIEAANINYETLNAMKAAGAAMEKIHNGMTIDKVDETMDKLREQQQLSNDIAEVISSNPLVEQPDEDELEEELEGLEQEAMDERMLHTGTVPVADQLNRLPAPINAERELHGFLLVYTYIYTYIREANYILASKGKQTEEEDEEAELEKLRAEMAM</sequence>
<name>A0A0F8WU73_9EURO</name>
<dbReference type="PANTHER" id="PTHR22761:SF10">
    <property type="entry name" value="GH13992P"/>
    <property type="match status" value="1"/>
</dbReference>
<keyword evidence="8" id="KW-1185">Reference proteome</keyword>
<reference evidence="7 8" key="1">
    <citation type="submission" date="2015-02" db="EMBL/GenBank/DDBJ databases">
        <title>Draft Genome Sequences of Two Closely-Related Aflatoxigenic Aspergillus Species Obtained from the Cote d'Ivoire.</title>
        <authorList>
            <person name="Moore G.G."/>
            <person name="Beltz S.B."/>
            <person name="Mack B.M."/>
        </authorList>
    </citation>
    <scope>NUCLEOTIDE SEQUENCE [LARGE SCALE GENOMIC DNA]</scope>
    <source>
        <strain evidence="7 8">SRRC1432</strain>
    </source>
</reference>
<dbReference type="PANTHER" id="PTHR22761">
    <property type="entry name" value="CHARGED MULTIVESICULAR BODY PROTEIN"/>
    <property type="match status" value="1"/>
</dbReference>
<dbReference type="Pfam" id="PF03357">
    <property type="entry name" value="Snf7"/>
    <property type="match status" value="1"/>
</dbReference>
<gene>
    <name evidence="7" type="ORF">AOCH_003177</name>
</gene>
<dbReference type="OrthoDB" id="5592979at2759"/>
<evidence type="ECO:0000256" key="5">
    <source>
        <dbReference type="ARBA" id="ARBA00042586"/>
    </source>
</evidence>
<dbReference type="GO" id="GO:0005771">
    <property type="term" value="C:multivesicular body"/>
    <property type="evidence" value="ECO:0007669"/>
    <property type="project" value="TreeGrafter"/>
</dbReference>
<accession>A0A0F8WU73</accession>
<dbReference type="Proteomes" id="UP000034947">
    <property type="component" value="Unassembled WGS sequence"/>
</dbReference>
<proteinExistence type="inferred from homology"/>
<comment type="subcellular location">
    <subcellularLocation>
        <location evidence="1">Endosome</location>
    </subcellularLocation>
</comment>
<evidence type="ECO:0000256" key="2">
    <source>
        <dbReference type="ARBA" id="ARBA00006190"/>
    </source>
</evidence>
<evidence type="ECO:0000313" key="8">
    <source>
        <dbReference type="Proteomes" id="UP000034947"/>
    </source>
</evidence>
<evidence type="ECO:0000256" key="4">
    <source>
        <dbReference type="ARBA" id="ARBA00040017"/>
    </source>
</evidence>
<keyword evidence="3" id="KW-0967">Endosome</keyword>
<dbReference type="GO" id="GO:0032511">
    <property type="term" value="P:late endosome to vacuole transport via multivesicular body sorting pathway"/>
    <property type="evidence" value="ECO:0007669"/>
    <property type="project" value="TreeGrafter"/>
</dbReference>
<dbReference type="AlphaFoldDB" id="A0A0F8WU73"/>
<evidence type="ECO:0000256" key="1">
    <source>
        <dbReference type="ARBA" id="ARBA00004177"/>
    </source>
</evidence>
<dbReference type="InterPro" id="IPR005024">
    <property type="entry name" value="Snf7_fam"/>
</dbReference>
<comment type="caution">
    <text evidence="7">The sequence shown here is derived from an EMBL/GenBank/DDBJ whole genome shotgun (WGS) entry which is preliminary data.</text>
</comment>
<protein>
    <recommendedName>
        <fullName evidence="4">Vacuolar-sorting protein SNF7</fullName>
    </recommendedName>
    <alternativeName>
        <fullName evidence="5">Vacuolar protein-sorting-associated protein 32</fullName>
    </alternativeName>
</protein>
<organism evidence="7 8">
    <name type="scientific">Aspergillus ochraceoroseus</name>
    <dbReference type="NCBI Taxonomy" id="138278"/>
    <lineage>
        <taxon>Eukaryota</taxon>
        <taxon>Fungi</taxon>
        <taxon>Dikarya</taxon>
        <taxon>Ascomycota</taxon>
        <taxon>Pezizomycotina</taxon>
        <taxon>Eurotiomycetes</taxon>
        <taxon>Eurotiomycetidae</taxon>
        <taxon>Eurotiales</taxon>
        <taxon>Aspergillaceae</taxon>
        <taxon>Aspergillus</taxon>
        <taxon>Aspergillus subgen. Nidulantes</taxon>
    </lineage>
</organism>
<dbReference type="GO" id="GO:0000815">
    <property type="term" value="C:ESCRT III complex"/>
    <property type="evidence" value="ECO:0007669"/>
    <property type="project" value="TreeGrafter"/>
</dbReference>
<evidence type="ECO:0000256" key="6">
    <source>
        <dbReference type="SAM" id="Coils"/>
    </source>
</evidence>
<evidence type="ECO:0000256" key="3">
    <source>
        <dbReference type="ARBA" id="ARBA00022753"/>
    </source>
</evidence>
<feature type="coiled-coil region" evidence="6">
    <location>
        <begin position="21"/>
        <end position="94"/>
    </location>
</feature>